<proteinExistence type="inferred from homology"/>
<comment type="caution">
    <text evidence="8">The sequence shown here is derived from an EMBL/GenBank/DDBJ whole genome shotgun (WGS) entry which is preliminary data.</text>
</comment>
<feature type="transmembrane region" description="Helical" evidence="6">
    <location>
        <begin position="21"/>
        <end position="39"/>
    </location>
</feature>
<keyword evidence="5 6" id="KW-0472">Membrane</keyword>
<evidence type="ECO:0000256" key="5">
    <source>
        <dbReference type="ARBA" id="ARBA00023136"/>
    </source>
</evidence>
<dbReference type="PANTHER" id="PTHR38459:SF1">
    <property type="entry name" value="PROPHAGE BACTOPRENOL-LINKED GLUCOSE TRANSLOCASE HOMOLOG"/>
    <property type="match status" value="1"/>
</dbReference>
<name>A0ABP7P0T5_9GAMM</name>
<feature type="transmembrane region" description="Helical" evidence="6">
    <location>
        <begin position="45"/>
        <end position="63"/>
    </location>
</feature>
<comment type="similarity">
    <text evidence="2">Belongs to the GtrA family.</text>
</comment>
<evidence type="ECO:0000313" key="9">
    <source>
        <dbReference type="Proteomes" id="UP001501337"/>
    </source>
</evidence>
<gene>
    <name evidence="8" type="ORF">GCM10022278_15360</name>
</gene>
<evidence type="ECO:0000256" key="4">
    <source>
        <dbReference type="ARBA" id="ARBA00022989"/>
    </source>
</evidence>
<feature type="domain" description="GtrA/DPMS transmembrane" evidence="7">
    <location>
        <begin position="20"/>
        <end position="131"/>
    </location>
</feature>
<keyword evidence="9" id="KW-1185">Reference proteome</keyword>
<dbReference type="Pfam" id="PF04138">
    <property type="entry name" value="GtrA_DPMS_TM"/>
    <property type="match status" value="1"/>
</dbReference>
<keyword evidence="3 6" id="KW-0812">Transmembrane</keyword>
<comment type="subcellular location">
    <subcellularLocation>
        <location evidence="1">Membrane</location>
        <topology evidence="1">Multi-pass membrane protein</topology>
    </subcellularLocation>
</comment>
<dbReference type="InterPro" id="IPR051401">
    <property type="entry name" value="GtrA_CellWall_Glycosyl"/>
</dbReference>
<feature type="transmembrane region" description="Helical" evidence="6">
    <location>
        <begin position="110"/>
        <end position="130"/>
    </location>
</feature>
<dbReference type="Proteomes" id="UP001501337">
    <property type="component" value="Unassembled WGS sequence"/>
</dbReference>
<evidence type="ECO:0000256" key="1">
    <source>
        <dbReference type="ARBA" id="ARBA00004141"/>
    </source>
</evidence>
<organism evidence="8 9">
    <name type="scientific">Allohahella marinimesophila</name>
    <dbReference type="NCBI Taxonomy" id="1054972"/>
    <lineage>
        <taxon>Bacteria</taxon>
        <taxon>Pseudomonadati</taxon>
        <taxon>Pseudomonadota</taxon>
        <taxon>Gammaproteobacteria</taxon>
        <taxon>Oceanospirillales</taxon>
        <taxon>Hahellaceae</taxon>
        <taxon>Allohahella</taxon>
    </lineage>
</organism>
<evidence type="ECO:0000256" key="6">
    <source>
        <dbReference type="SAM" id="Phobius"/>
    </source>
</evidence>
<feature type="transmembrane region" description="Helical" evidence="6">
    <location>
        <begin position="84"/>
        <end position="104"/>
    </location>
</feature>
<sequence length="133" mass="14966">MNTPSFAKKIDSAENRELARFLIVGGASVATDLLGYFLLSLYIDYNVAKGISFCLGSIVAYVLNNIWTFKVTKFTHVNVMKFSLLYITTFLFNVAINALVFLAFEIKFLAFLFATGVSAVLNYVGLKYWVFKK</sequence>
<evidence type="ECO:0000313" key="8">
    <source>
        <dbReference type="EMBL" id="GAA3957783.1"/>
    </source>
</evidence>
<evidence type="ECO:0000259" key="7">
    <source>
        <dbReference type="Pfam" id="PF04138"/>
    </source>
</evidence>
<dbReference type="EMBL" id="BAABBO010000007">
    <property type="protein sequence ID" value="GAA3957783.1"/>
    <property type="molecule type" value="Genomic_DNA"/>
</dbReference>
<reference evidence="9" key="1">
    <citation type="journal article" date="2019" name="Int. J. Syst. Evol. Microbiol.">
        <title>The Global Catalogue of Microorganisms (GCM) 10K type strain sequencing project: providing services to taxonomists for standard genome sequencing and annotation.</title>
        <authorList>
            <consortium name="The Broad Institute Genomics Platform"/>
            <consortium name="The Broad Institute Genome Sequencing Center for Infectious Disease"/>
            <person name="Wu L."/>
            <person name="Ma J."/>
        </authorList>
    </citation>
    <scope>NUCLEOTIDE SEQUENCE [LARGE SCALE GENOMIC DNA]</scope>
    <source>
        <strain evidence="9">JCM 17555</strain>
    </source>
</reference>
<protein>
    <submittedName>
        <fullName evidence="8">GtrA family protein</fullName>
    </submittedName>
</protein>
<keyword evidence="4 6" id="KW-1133">Transmembrane helix</keyword>
<dbReference type="InterPro" id="IPR007267">
    <property type="entry name" value="GtrA_DPMS_TM"/>
</dbReference>
<evidence type="ECO:0000256" key="3">
    <source>
        <dbReference type="ARBA" id="ARBA00022692"/>
    </source>
</evidence>
<accession>A0ABP7P0T5</accession>
<dbReference type="PANTHER" id="PTHR38459">
    <property type="entry name" value="PROPHAGE BACTOPRENOL-LINKED GLUCOSE TRANSLOCASE HOMOLOG"/>
    <property type="match status" value="1"/>
</dbReference>
<evidence type="ECO:0000256" key="2">
    <source>
        <dbReference type="ARBA" id="ARBA00009399"/>
    </source>
</evidence>